<reference evidence="1" key="1">
    <citation type="submission" date="2020-08" db="EMBL/GenBank/DDBJ databases">
        <title>Multicomponent nature underlies the extraordinary mechanical properties of spider dragline silk.</title>
        <authorList>
            <person name="Kono N."/>
            <person name="Nakamura H."/>
            <person name="Mori M."/>
            <person name="Yoshida Y."/>
            <person name="Ohtoshi R."/>
            <person name="Malay A.D."/>
            <person name="Moran D.A.P."/>
            <person name="Tomita M."/>
            <person name="Numata K."/>
            <person name="Arakawa K."/>
        </authorList>
    </citation>
    <scope>NUCLEOTIDE SEQUENCE</scope>
</reference>
<keyword evidence="2" id="KW-1185">Reference proteome</keyword>
<proteinExistence type="predicted"/>
<comment type="caution">
    <text evidence="1">The sequence shown here is derived from an EMBL/GenBank/DDBJ whole genome shotgun (WGS) entry which is preliminary data.</text>
</comment>
<dbReference type="EMBL" id="BMAW01121265">
    <property type="protein sequence ID" value="GFT93306.1"/>
    <property type="molecule type" value="Genomic_DNA"/>
</dbReference>
<dbReference type="OrthoDB" id="6466090at2759"/>
<sequence length="184" mass="21064">MTKIKGPVNQCGPSHHLSDTSSVAVQPLDVLIQNLNYCPKNDAGLIQISLIFSLFHRCSNVKGKVLKLRGSVEYLFSRKSKIVLPPEVDEFTMKKAFDDLKLLAIFIELHIETSKCFDYEFKDELKQSFYVNNGVASLDSYNALNTFVFDSTELKLQGGFELMDWERTEYKTEHGWETPVLEMK</sequence>
<gene>
    <name evidence="1" type="primary">AVEN_120918_1</name>
    <name evidence="1" type="ORF">NPIL_649351</name>
</gene>
<accession>A0A8X6UBA2</accession>
<evidence type="ECO:0000313" key="1">
    <source>
        <dbReference type="EMBL" id="GFT93306.1"/>
    </source>
</evidence>
<protein>
    <submittedName>
        <fullName evidence="1">Uncharacterized protein</fullName>
    </submittedName>
</protein>
<dbReference type="Proteomes" id="UP000887013">
    <property type="component" value="Unassembled WGS sequence"/>
</dbReference>
<dbReference type="AlphaFoldDB" id="A0A8X6UBA2"/>
<organism evidence="1 2">
    <name type="scientific">Nephila pilipes</name>
    <name type="common">Giant wood spider</name>
    <name type="synonym">Nephila maculata</name>
    <dbReference type="NCBI Taxonomy" id="299642"/>
    <lineage>
        <taxon>Eukaryota</taxon>
        <taxon>Metazoa</taxon>
        <taxon>Ecdysozoa</taxon>
        <taxon>Arthropoda</taxon>
        <taxon>Chelicerata</taxon>
        <taxon>Arachnida</taxon>
        <taxon>Araneae</taxon>
        <taxon>Araneomorphae</taxon>
        <taxon>Entelegynae</taxon>
        <taxon>Araneoidea</taxon>
        <taxon>Nephilidae</taxon>
        <taxon>Nephila</taxon>
    </lineage>
</organism>
<name>A0A8X6UBA2_NEPPI</name>
<evidence type="ECO:0000313" key="2">
    <source>
        <dbReference type="Proteomes" id="UP000887013"/>
    </source>
</evidence>